<evidence type="ECO:0000313" key="1">
    <source>
        <dbReference type="EMBL" id="TWF40011.1"/>
    </source>
</evidence>
<gene>
    <name evidence="1" type="ORF">FHW36_105452</name>
</gene>
<dbReference type="AlphaFoldDB" id="A0A561PPI4"/>
<sequence>MVQFFIKKIVQVFLNGHIIVPLPIIRATVAGIKQTKSQLPLEIVALAPVA</sequence>
<dbReference type="Proteomes" id="UP000320811">
    <property type="component" value="Unassembled WGS sequence"/>
</dbReference>
<accession>A0A561PPI4</accession>
<comment type="caution">
    <text evidence="1">The sequence shown here is derived from an EMBL/GenBank/DDBJ whole genome shotgun (WGS) entry which is preliminary data.</text>
</comment>
<reference evidence="1 2" key="1">
    <citation type="submission" date="2019-06" db="EMBL/GenBank/DDBJ databases">
        <title>Sorghum-associated microbial communities from plants grown in Nebraska, USA.</title>
        <authorList>
            <person name="Schachtman D."/>
        </authorList>
    </citation>
    <scope>NUCLEOTIDE SEQUENCE [LARGE SCALE GENOMIC DNA]</scope>
    <source>
        <strain evidence="1 2">1209</strain>
    </source>
</reference>
<organism evidence="1 2">
    <name type="scientific">Chitinophaga polysaccharea</name>
    <dbReference type="NCBI Taxonomy" id="1293035"/>
    <lineage>
        <taxon>Bacteria</taxon>
        <taxon>Pseudomonadati</taxon>
        <taxon>Bacteroidota</taxon>
        <taxon>Chitinophagia</taxon>
        <taxon>Chitinophagales</taxon>
        <taxon>Chitinophagaceae</taxon>
        <taxon>Chitinophaga</taxon>
    </lineage>
</organism>
<name>A0A561PPI4_9BACT</name>
<evidence type="ECO:0000313" key="2">
    <source>
        <dbReference type="Proteomes" id="UP000320811"/>
    </source>
</evidence>
<dbReference type="EMBL" id="VIWO01000005">
    <property type="protein sequence ID" value="TWF40011.1"/>
    <property type="molecule type" value="Genomic_DNA"/>
</dbReference>
<proteinExistence type="predicted"/>
<keyword evidence="2" id="KW-1185">Reference proteome</keyword>
<protein>
    <submittedName>
        <fullName evidence="1">Uncharacterized protein</fullName>
    </submittedName>
</protein>